<evidence type="ECO:0000313" key="8">
    <source>
        <dbReference type="EMBL" id="HIQ91567.1"/>
    </source>
</evidence>
<evidence type="ECO:0000256" key="5">
    <source>
        <dbReference type="ARBA" id="ARBA00023002"/>
    </source>
</evidence>
<dbReference type="EMBL" id="DVFV01000140">
    <property type="protein sequence ID" value="HIQ91567.1"/>
    <property type="molecule type" value="Genomic_DNA"/>
</dbReference>
<gene>
    <name evidence="8" type="ORF">IAB27_08165</name>
</gene>
<sequence>MKAAAIKGKKLIETVDINEAQSDGNKVIADVILCGICGSDIHNWDAGSPVGLVMGHEICARVVDPGSRSDLKVGDRISALPVSPCLKCDACLSGNIQYCPETWTHALGLSLDNPGGLTRRIAIRPDMVVKVPDNISDEEVAMVEPAAVGLHAVHLGNIEAGDKVLIIGGGIIGLMSGLFAKLQGASYVALMEVNEARGKRSVELEVADEWFDAKDENVINTLMEKSNGGFEVVIDASGNSAAVNSAVTACKPGGLVVLAGVATGPINFYSVLAVTKELTVKGSIAYTKREFEMVIDLMSHKRISVLKFLSDTVSLDEVQGAYERLTSGTDSAIKILVDPNR</sequence>
<evidence type="ECO:0000259" key="7">
    <source>
        <dbReference type="Pfam" id="PF08240"/>
    </source>
</evidence>
<comment type="similarity">
    <text evidence="2">Belongs to the zinc-containing alcohol dehydrogenase family.</text>
</comment>
<evidence type="ECO:0000256" key="1">
    <source>
        <dbReference type="ARBA" id="ARBA00001947"/>
    </source>
</evidence>
<dbReference type="PANTHER" id="PTHR43161">
    <property type="entry name" value="SORBITOL DEHYDROGENASE"/>
    <property type="match status" value="1"/>
</dbReference>
<keyword evidence="5" id="KW-0560">Oxidoreductase</keyword>
<protein>
    <submittedName>
        <fullName evidence="8">Alcohol dehydrogenase catalytic domain-containing protein</fullName>
    </submittedName>
</protein>
<comment type="caution">
    <text evidence="8">The sequence shown here is derived from an EMBL/GenBank/DDBJ whole genome shotgun (WGS) entry which is preliminary data.</text>
</comment>
<dbReference type="InterPro" id="IPR036291">
    <property type="entry name" value="NAD(P)-bd_dom_sf"/>
</dbReference>
<evidence type="ECO:0000256" key="4">
    <source>
        <dbReference type="ARBA" id="ARBA00022833"/>
    </source>
</evidence>
<evidence type="ECO:0000259" key="6">
    <source>
        <dbReference type="Pfam" id="PF00107"/>
    </source>
</evidence>
<dbReference type="InterPro" id="IPR011032">
    <property type="entry name" value="GroES-like_sf"/>
</dbReference>
<dbReference type="InterPro" id="IPR013149">
    <property type="entry name" value="ADH-like_C"/>
</dbReference>
<evidence type="ECO:0000313" key="9">
    <source>
        <dbReference type="Proteomes" id="UP000886786"/>
    </source>
</evidence>
<proteinExistence type="inferred from homology"/>
<evidence type="ECO:0000256" key="3">
    <source>
        <dbReference type="ARBA" id="ARBA00022723"/>
    </source>
</evidence>
<comment type="cofactor">
    <cofactor evidence="1">
        <name>Zn(2+)</name>
        <dbReference type="ChEBI" id="CHEBI:29105"/>
    </cofactor>
</comment>
<dbReference type="Pfam" id="PF08240">
    <property type="entry name" value="ADH_N"/>
    <property type="match status" value="1"/>
</dbReference>
<feature type="domain" description="Alcohol dehydrogenase-like N-terminal" evidence="7">
    <location>
        <begin position="25"/>
        <end position="133"/>
    </location>
</feature>
<name>A0A9D0ZT10_9FIRM</name>
<keyword evidence="3" id="KW-0479">Metal-binding</keyword>
<reference evidence="8" key="2">
    <citation type="journal article" date="2021" name="PeerJ">
        <title>Extensive microbial diversity within the chicken gut microbiome revealed by metagenomics and culture.</title>
        <authorList>
            <person name="Gilroy R."/>
            <person name="Ravi A."/>
            <person name="Getino M."/>
            <person name="Pursley I."/>
            <person name="Horton D.L."/>
            <person name="Alikhan N.F."/>
            <person name="Baker D."/>
            <person name="Gharbi K."/>
            <person name="Hall N."/>
            <person name="Watson M."/>
            <person name="Adriaenssens E.M."/>
            <person name="Foster-Nyarko E."/>
            <person name="Jarju S."/>
            <person name="Secka A."/>
            <person name="Antonio M."/>
            <person name="Oren A."/>
            <person name="Chaudhuri R.R."/>
            <person name="La Ragione R."/>
            <person name="Hildebrand F."/>
            <person name="Pallen M.J."/>
        </authorList>
    </citation>
    <scope>NUCLEOTIDE SEQUENCE</scope>
    <source>
        <strain evidence="8">CHK147-3167</strain>
    </source>
</reference>
<dbReference type="Pfam" id="PF00107">
    <property type="entry name" value="ADH_zinc_N"/>
    <property type="match status" value="1"/>
</dbReference>
<dbReference type="InterPro" id="IPR013154">
    <property type="entry name" value="ADH-like_N"/>
</dbReference>
<organism evidence="8 9">
    <name type="scientific">Candidatus Coprosoma intestinipullorum</name>
    <dbReference type="NCBI Taxonomy" id="2840752"/>
    <lineage>
        <taxon>Bacteria</taxon>
        <taxon>Bacillati</taxon>
        <taxon>Bacillota</taxon>
        <taxon>Bacillota incertae sedis</taxon>
        <taxon>Candidatus Coprosoma</taxon>
    </lineage>
</organism>
<reference evidence="8" key="1">
    <citation type="submission" date="2020-10" db="EMBL/GenBank/DDBJ databases">
        <authorList>
            <person name="Gilroy R."/>
        </authorList>
    </citation>
    <scope>NUCLEOTIDE SEQUENCE</scope>
    <source>
        <strain evidence="8">CHK147-3167</strain>
    </source>
</reference>
<evidence type="ECO:0000256" key="2">
    <source>
        <dbReference type="ARBA" id="ARBA00008072"/>
    </source>
</evidence>
<feature type="domain" description="Alcohol dehydrogenase-like C-terminal" evidence="6">
    <location>
        <begin position="172"/>
        <end position="299"/>
    </location>
</feature>
<dbReference type="AlphaFoldDB" id="A0A9D0ZT10"/>
<dbReference type="GO" id="GO:0016491">
    <property type="term" value="F:oxidoreductase activity"/>
    <property type="evidence" value="ECO:0007669"/>
    <property type="project" value="UniProtKB-KW"/>
</dbReference>
<dbReference type="Gene3D" id="3.90.180.10">
    <property type="entry name" value="Medium-chain alcohol dehydrogenases, catalytic domain"/>
    <property type="match status" value="1"/>
</dbReference>
<dbReference type="Proteomes" id="UP000886786">
    <property type="component" value="Unassembled WGS sequence"/>
</dbReference>
<keyword evidence="4" id="KW-0862">Zinc</keyword>
<dbReference type="SUPFAM" id="SSF51735">
    <property type="entry name" value="NAD(P)-binding Rossmann-fold domains"/>
    <property type="match status" value="1"/>
</dbReference>
<dbReference type="SUPFAM" id="SSF50129">
    <property type="entry name" value="GroES-like"/>
    <property type="match status" value="1"/>
</dbReference>
<dbReference type="Gene3D" id="3.40.50.720">
    <property type="entry name" value="NAD(P)-binding Rossmann-like Domain"/>
    <property type="match status" value="1"/>
</dbReference>
<dbReference type="GO" id="GO:0046872">
    <property type="term" value="F:metal ion binding"/>
    <property type="evidence" value="ECO:0007669"/>
    <property type="project" value="UniProtKB-KW"/>
</dbReference>
<accession>A0A9D0ZT10</accession>